<proteinExistence type="predicted"/>
<evidence type="ECO:0008006" key="4">
    <source>
        <dbReference type="Google" id="ProtNLM"/>
    </source>
</evidence>
<evidence type="ECO:0000313" key="2">
    <source>
        <dbReference type="EMBL" id="WRY32927.1"/>
    </source>
</evidence>
<protein>
    <recommendedName>
        <fullName evidence="4">Zinc-ribbon domain-containing protein</fullName>
    </recommendedName>
</protein>
<dbReference type="Proteomes" id="UP001623290">
    <property type="component" value="Chromosome"/>
</dbReference>
<feature type="region of interest" description="Disordered" evidence="1">
    <location>
        <begin position="1"/>
        <end position="24"/>
    </location>
</feature>
<dbReference type="EMBL" id="CP135443">
    <property type="protein sequence ID" value="WRY32927.1"/>
    <property type="molecule type" value="Genomic_DNA"/>
</dbReference>
<feature type="region of interest" description="Disordered" evidence="1">
    <location>
        <begin position="51"/>
        <end position="71"/>
    </location>
</feature>
<dbReference type="RefSeq" id="WP_406720404.1">
    <property type="nucleotide sequence ID" value="NZ_CP135443.1"/>
</dbReference>
<reference evidence="2 3" key="1">
    <citation type="submission" date="2023-09" db="EMBL/GenBank/DDBJ databases">
        <title>Thioclava shenzhenensis sp. nov., a multidrug resistant bacteria-antagonizing species isolated from coastal seawater.</title>
        <authorList>
            <person name="Long M."/>
        </authorList>
    </citation>
    <scope>NUCLEOTIDE SEQUENCE [LARGE SCALE GENOMIC DNA]</scope>
    <source>
        <strain evidence="2 3">FTW29</strain>
    </source>
</reference>
<sequence>MLFDKEQIPKAPPTKRMHPSDAGEGMIRFSCPHCGHDTGWIADQWTITENKRGQPCPVCNRPAPTTQDTTR</sequence>
<gene>
    <name evidence="2" type="ORF">RPE78_09475</name>
</gene>
<accession>A0ABZ1DVZ3</accession>
<name>A0ABZ1DVZ3_9RHOB</name>
<organism evidence="2 3">
    <name type="scientific">Thioclava litoralis</name>
    <dbReference type="NCBI Taxonomy" id="3076557"/>
    <lineage>
        <taxon>Bacteria</taxon>
        <taxon>Pseudomonadati</taxon>
        <taxon>Pseudomonadota</taxon>
        <taxon>Alphaproteobacteria</taxon>
        <taxon>Rhodobacterales</taxon>
        <taxon>Paracoccaceae</taxon>
        <taxon>Thioclava</taxon>
    </lineage>
</organism>
<keyword evidence="3" id="KW-1185">Reference proteome</keyword>
<evidence type="ECO:0000256" key="1">
    <source>
        <dbReference type="SAM" id="MobiDB-lite"/>
    </source>
</evidence>
<evidence type="ECO:0000313" key="3">
    <source>
        <dbReference type="Proteomes" id="UP001623290"/>
    </source>
</evidence>